<dbReference type="Pfam" id="PF05190">
    <property type="entry name" value="MutS_IV"/>
    <property type="match status" value="1"/>
</dbReference>
<dbReference type="Gene3D" id="1.10.1420.10">
    <property type="match status" value="2"/>
</dbReference>
<dbReference type="Pfam" id="PF05192">
    <property type="entry name" value="MutS_III"/>
    <property type="match status" value="1"/>
</dbReference>
<dbReference type="Pfam" id="PF01624">
    <property type="entry name" value="MutS_I"/>
    <property type="match status" value="1"/>
</dbReference>
<dbReference type="SUPFAM" id="SSF52540">
    <property type="entry name" value="P-loop containing nucleoside triphosphate hydrolases"/>
    <property type="match status" value="1"/>
</dbReference>
<feature type="compositionally biased region" description="Basic and acidic residues" evidence="7">
    <location>
        <begin position="320"/>
        <end position="329"/>
    </location>
</feature>
<dbReference type="GO" id="GO:0005524">
    <property type="term" value="F:ATP binding"/>
    <property type="evidence" value="ECO:0007669"/>
    <property type="project" value="UniProtKB-KW"/>
</dbReference>
<sequence length="1384" mass="153908">RLHSPPTAAPFPPNTTDLDLSLSSLPIPATVHLPRPHQYRGALLLLPPLSSLRPLLRGTRKKSPRGNGRLRRRFPMAPSRPASNGRSPLVRKQSQITSFFTPGKSAGHKPSLESSPKTTSSTPQNTPPKRPRNPNPSPDPTPPSKQKKPLLVVGHTPVSSSKVTNSISGGSCWKEEVVGRRLNVFWPLDNAWYVGIVKSFDGETGKHLVQYDDAEEEVLDLGGERIEWVEEEAPKSFRRLRRRRISVSELAVADEAAKEDRSAGDDSTEDEDWGEAAGEDVIEDYSEELEMEEEDDGDEGSAKCSKRSRGRSPPSKKWKKVEADKVGSLKKDQSNVNTWKALFKVPSGGNGSTVIEPVSNNEKKKTLDNVDNALTGDASERFGKREADKFPFLGEGQKDAKGRRPGDVTYDPKTLYLPLDFLKSLSSGQRQWWEFKSKHMDKVLFFKMGKFYELFEMDAHIGAKELELQYMKGEQPHCGFPEKNFSMNLEKLVRKGYRVLVVEQTETPEQLELRRKESGSKDKVVKREICAVVSKGTLTEGELLSTNADASYMLSLTEKCPTPMNQEKTIIGVCVVDVSTSKFMIGQFEDDFERQFLCSLLSELRPVEIIKPSKLLSPETEKAIKRYTRCPLVNELVPSLEFWDAAKTVDELRNIYQPSKHLPVFGSLENGTYNYDAVANGSVYLPDVISDFVSADKNGCYALSAFGGCLFYLRQSLLDESLLRCAKFEPLPCSGITSTLQKPYMVLDASALENLEILENRNGDFSGTLFSQLDHCVTQFGKRLLKSWLARPLYDSKSIVERQDAIAYFKAAALAAALEFRKDLSGLPDMERLLAHLFAGCEANGRNASKVVLYEDSSRKQLKEFISALRGCEAMAQACSSLSPILANTESSMLHHLLTPGKGLPNVHSLIKHFKNAFDWVEADHSGRITPHKGVDMEYDTACETLSDIESSLMGYLKEQRKALGDASIDYVTVGKELYLLEVPECLREKIPRDYELCSSKKGYFRYWTPKIKKWLVQLSQAADEKESKLKRILQLLVKQFGEHHIVWRQLISVTAELDVLISLAVASDYYEGLTCRPTVMAKSCSSEDVPFLGARNLGHPILRGDALVKGSFVPNDVSIGGFGHPSFILLTGPNMGGKSTLLRQICLAVILAQLGADVPAESFELSPVDQIFVRMGARDHIMAGQSTFLTELTETASMLTSATCNSLVVLDELGRGTSTSDGQAIADAVLEHLIHNVRCRGMFSTHYHHLAVIYESKPEVSLCHMSCQVGKGDDGVEEVTFLYRLTPGSCPKSYGINVARLAGLPESVLQKAIAKSLKFERSYGKREDVRNNSCNRIGDDEMAIIQNFVHLSVAMHSDETTEASKLRLLNELQHRVKLLVEAT</sequence>
<dbReference type="FunFam" id="1.10.1420.10:FF:000005">
    <property type="entry name" value="DNA mismatch repair protein"/>
    <property type="match status" value="1"/>
</dbReference>
<dbReference type="GO" id="GO:0030983">
    <property type="term" value="F:mismatched DNA binding"/>
    <property type="evidence" value="ECO:0007669"/>
    <property type="project" value="InterPro"/>
</dbReference>
<feature type="compositionally biased region" description="Acidic residues" evidence="7">
    <location>
        <begin position="266"/>
        <end position="299"/>
    </location>
</feature>
<dbReference type="InterPro" id="IPR007696">
    <property type="entry name" value="DNA_mismatch_repair_MutS_core"/>
</dbReference>
<dbReference type="PANTHER" id="PTHR11361">
    <property type="entry name" value="DNA MISMATCH REPAIR PROTEIN MUTS FAMILY MEMBER"/>
    <property type="match status" value="1"/>
</dbReference>
<feature type="domain" description="DNA mismatch repair proteins mutS family" evidence="8">
    <location>
        <begin position="1207"/>
        <end position="1223"/>
    </location>
</feature>
<dbReference type="EMBL" id="GDJX01009154">
    <property type="protein sequence ID" value="JAT58782.1"/>
    <property type="molecule type" value="Transcribed_RNA"/>
</dbReference>
<dbReference type="SMART" id="SM00533">
    <property type="entry name" value="MUTSd"/>
    <property type="match status" value="1"/>
</dbReference>
<dbReference type="SMART" id="SM00333">
    <property type="entry name" value="TUDOR"/>
    <property type="match status" value="1"/>
</dbReference>
<keyword evidence="3 6" id="KW-0227">DNA damage</keyword>
<evidence type="ECO:0000256" key="6">
    <source>
        <dbReference type="RuleBase" id="RU003756"/>
    </source>
</evidence>
<keyword evidence="6" id="KW-0234">DNA repair</keyword>
<keyword evidence="5 6" id="KW-0238">DNA-binding</keyword>
<accession>A0A1D1YVY3</accession>
<dbReference type="PANTHER" id="PTHR11361:SF150">
    <property type="entry name" value="DNA MISMATCH REPAIR PROTEIN MSH6"/>
    <property type="match status" value="1"/>
</dbReference>
<feature type="compositionally biased region" description="Polar residues" evidence="7">
    <location>
        <begin position="81"/>
        <end position="100"/>
    </location>
</feature>
<feature type="compositionally biased region" description="Basic residues" evidence="7">
    <location>
        <begin position="58"/>
        <end position="74"/>
    </location>
</feature>
<dbReference type="CDD" id="cd20404">
    <property type="entry name" value="Tudor_Agenet_AtEML-like"/>
    <property type="match status" value="1"/>
</dbReference>
<comment type="function">
    <text evidence="6">Component of the post-replicative DNA mismatch repair system (MMR).</text>
</comment>
<evidence type="ECO:0000256" key="1">
    <source>
        <dbReference type="ARBA" id="ARBA00006271"/>
    </source>
</evidence>
<dbReference type="InterPro" id="IPR016151">
    <property type="entry name" value="DNA_mismatch_repair_MutS_N"/>
</dbReference>
<keyword evidence="4" id="KW-0067">ATP-binding</keyword>
<evidence type="ECO:0000256" key="3">
    <source>
        <dbReference type="ARBA" id="ARBA00022763"/>
    </source>
</evidence>
<dbReference type="PROSITE" id="PS00486">
    <property type="entry name" value="DNA_MISMATCH_REPAIR_2"/>
    <property type="match status" value="1"/>
</dbReference>
<dbReference type="SUPFAM" id="SSF48334">
    <property type="entry name" value="DNA repair protein MutS, domain III"/>
    <property type="match status" value="1"/>
</dbReference>
<dbReference type="FunFam" id="3.40.1170.10:FF:000002">
    <property type="entry name" value="DNA mismatch repair protein"/>
    <property type="match status" value="1"/>
</dbReference>
<dbReference type="Gene3D" id="3.40.1170.10">
    <property type="entry name" value="DNA repair protein MutS, domain I"/>
    <property type="match status" value="1"/>
</dbReference>
<feature type="compositionally biased region" description="Pro residues" evidence="7">
    <location>
        <begin position="125"/>
        <end position="143"/>
    </location>
</feature>
<dbReference type="SUPFAM" id="SSF55271">
    <property type="entry name" value="DNA repair protein MutS, domain I"/>
    <property type="match status" value="1"/>
</dbReference>
<protein>
    <submittedName>
        <fullName evidence="9">DNA mismatch repair protein Msh6-1</fullName>
    </submittedName>
</protein>
<evidence type="ECO:0000256" key="5">
    <source>
        <dbReference type="ARBA" id="ARBA00023125"/>
    </source>
</evidence>
<evidence type="ECO:0000256" key="7">
    <source>
        <dbReference type="SAM" id="MobiDB-lite"/>
    </source>
</evidence>
<feature type="region of interest" description="Disordered" evidence="7">
    <location>
        <begin position="55"/>
        <end position="150"/>
    </location>
</feature>
<feature type="non-terminal residue" evidence="9">
    <location>
        <position position="1"/>
    </location>
</feature>
<dbReference type="InterPro" id="IPR007861">
    <property type="entry name" value="DNA_mismatch_repair_MutS_clamp"/>
</dbReference>
<dbReference type="GO" id="GO:0005634">
    <property type="term" value="C:nucleus"/>
    <property type="evidence" value="ECO:0007669"/>
    <property type="project" value="TreeGrafter"/>
</dbReference>
<dbReference type="Gene3D" id="3.30.420.110">
    <property type="entry name" value="MutS, connector domain"/>
    <property type="match status" value="1"/>
</dbReference>
<evidence type="ECO:0000256" key="4">
    <source>
        <dbReference type="ARBA" id="ARBA00022840"/>
    </source>
</evidence>
<reference evidence="9" key="1">
    <citation type="submission" date="2015-07" db="EMBL/GenBank/DDBJ databases">
        <title>Transcriptome Assembly of Anthurium amnicola.</title>
        <authorList>
            <person name="Suzuki J."/>
        </authorList>
    </citation>
    <scope>NUCLEOTIDE SEQUENCE</scope>
</reference>
<dbReference type="InterPro" id="IPR002999">
    <property type="entry name" value="Tudor"/>
</dbReference>
<dbReference type="NCBIfam" id="NF003810">
    <property type="entry name" value="PRK05399.1"/>
    <property type="match status" value="1"/>
</dbReference>
<proteinExistence type="inferred from homology"/>
<dbReference type="InterPro" id="IPR000432">
    <property type="entry name" value="DNA_mismatch_repair_MutS_C"/>
</dbReference>
<dbReference type="SMART" id="SM00534">
    <property type="entry name" value="MUTSac"/>
    <property type="match status" value="1"/>
</dbReference>
<dbReference type="InterPro" id="IPR027417">
    <property type="entry name" value="P-loop_NTPase"/>
</dbReference>
<comment type="similarity">
    <text evidence="1 6">Belongs to the DNA mismatch repair MutS family.</text>
</comment>
<evidence type="ECO:0000256" key="2">
    <source>
        <dbReference type="ARBA" id="ARBA00022741"/>
    </source>
</evidence>
<feature type="compositionally biased region" description="Basic residues" evidence="7">
    <location>
        <begin position="304"/>
        <end position="319"/>
    </location>
</feature>
<dbReference type="InterPro" id="IPR007860">
    <property type="entry name" value="DNA_mmatch_repair_MutS_con_dom"/>
</dbReference>
<dbReference type="InterPro" id="IPR045076">
    <property type="entry name" value="MutS"/>
</dbReference>
<dbReference type="GO" id="GO:0006298">
    <property type="term" value="P:mismatch repair"/>
    <property type="evidence" value="ECO:0007669"/>
    <property type="project" value="InterPro"/>
</dbReference>
<dbReference type="Pfam" id="PF00488">
    <property type="entry name" value="MutS_V"/>
    <property type="match status" value="1"/>
</dbReference>
<evidence type="ECO:0000313" key="9">
    <source>
        <dbReference type="EMBL" id="JAT58782.1"/>
    </source>
</evidence>
<dbReference type="Gene3D" id="2.30.30.140">
    <property type="match status" value="1"/>
</dbReference>
<feature type="compositionally biased region" description="Polar residues" evidence="7">
    <location>
        <begin position="112"/>
        <end position="121"/>
    </location>
</feature>
<dbReference type="FunFam" id="3.40.50.300:FF:001885">
    <property type="entry name" value="DNA mismatch repair protein"/>
    <property type="match status" value="1"/>
</dbReference>
<dbReference type="Pfam" id="PF05188">
    <property type="entry name" value="MutS_II"/>
    <property type="match status" value="1"/>
</dbReference>
<dbReference type="InterPro" id="IPR007695">
    <property type="entry name" value="DNA_mismatch_repair_MutS-lik_N"/>
</dbReference>
<dbReference type="GO" id="GO:0140664">
    <property type="term" value="F:ATP-dependent DNA damage sensor activity"/>
    <property type="evidence" value="ECO:0007669"/>
    <property type="project" value="InterPro"/>
</dbReference>
<dbReference type="SUPFAM" id="SSF53150">
    <property type="entry name" value="DNA repair protein MutS, domain II"/>
    <property type="match status" value="1"/>
</dbReference>
<dbReference type="PIRSF" id="PIRSF037677">
    <property type="entry name" value="DNA_mis_repair_Msh6"/>
    <property type="match status" value="1"/>
</dbReference>
<evidence type="ECO:0000259" key="8">
    <source>
        <dbReference type="PROSITE" id="PS00486"/>
    </source>
</evidence>
<organism evidence="9">
    <name type="scientific">Anthurium amnicola</name>
    <dbReference type="NCBI Taxonomy" id="1678845"/>
    <lineage>
        <taxon>Eukaryota</taxon>
        <taxon>Viridiplantae</taxon>
        <taxon>Streptophyta</taxon>
        <taxon>Embryophyta</taxon>
        <taxon>Tracheophyta</taxon>
        <taxon>Spermatophyta</taxon>
        <taxon>Magnoliopsida</taxon>
        <taxon>Liliopsida</taxon>
        <taxon>Araceae</taxon>
        <taxon>Pothoideae</taxon>
        <taxon>Potheae</taxon>
        <taxon>Anthurium</taxon>
    </lineage>
</organism>
<dbReference type="InterPro" id="IPR036187">
    <property type="entry name" value="DNA_mismatch_repair_MutS_sf"/>
</dbReference>
<dbReference type="Gene3D" id="3.40.50.300">
    <property type="entry name" value="P-loop containing nucleotide triphosphate hydrolases"/>
    <property type="match status" value="1"/>
</dbReference>
<dbReference type="InterPro" id="IPR017261">
    <property type="entry name" value="DNA_mismatch_repair_MutS/MSH"/>
</dbReference>
<name>A0A1D1YVY3_9ARAE</name>
<feature type="compositionally biased region" description="Basic and acidic residues" evidence="7">
    <location>
        <begin position="255"/>
        <end position="264"/>
    </location>
</feature>
<keyword evidence="2 6" id="KW-0547">Nucleotide-binding</keyword>
<feature type="region of interest" description="Disordered" evidence="7">
    <location>
        <begin position="254"/>
        <end position="329"/>
    </location>
</feature>
<gene>
    <name evidence="9" type="primary">MSH6-1_7</name>
    <name evidence="9" type="ORF">g.82432</name>
</gene>
<dbReference type="InterPro" id="IPR036678">
    <property type="entry name" value="MutS_con_dom_sf"/>
</dbReference>